<dbReference type="EMBL" id="JAHXZJ010000001">
    <property type="protein sequence ID" value="KAH0567190.1"/>
    <property type="molecule type" value="Genomic_DNA"/>
</dbReference>
<accession>A0AAV7J318</accession>
<reference evidence="1 2" key="1">
    <citation type="journal article" date="2021" name="J. Hered.">
        <title>A chromosome-level genome assembly of the parasitoid wasp, Cotesia glomerata (Hymenoptera: Braconidae).</title>
        <authorList>
            <person name="Pinto B.J."/>
            <person name="Weis J.J."/>
            <person name="Gamble T."/>
            <person name="Ode P.J."/>
            <person name="Paul R."/>
            <person name="Zaspel J.M."/>
        </authorList>
    </citation>
    <scope>NUCLEOTIDE SEQUENCE [LARGE SCALE GENOMIC DNA]</scope>
    <source>
        <strain evidence="1">CgM1</strain>
    </source>
</reference>
<evidence type="ECO:0000313" key="1">
    <source>
        <dbReference type="EMBL" id="KAH0567190.1"/>
    </source>
</evidence>
<sequence>MGTSVVMVYELTHVCSEYGQMRYTWIFLTEKNKISFIIHGINRDCSAKGQKMEEINKIKGTSGTRIEDEGVGKVRSGE</sequence>
<comment type="caution">
    <text evidence="1">The sequence shown here is derived from an EMBL/GenBank/DDBJ whole genome shotgun (WGS) entry which is preliminary data.</text>
</comment>
<evidence type="ECO:0000313" key="2">
    <source>
        <dbReference type="Proteomes" id="UP000826195"/>
    </source>
</evidence>
<name>A0AAV7J318_COTGL</name>
<keyword evidence="2" id="KW-1185">Reference proteome</keyword>
<proteinExistence type="predicted"/>
<dbReference type="AlphaFoldDB" id="A0AAV7J318"/>
<dbReference type="Proteomes" id="UP000826195">
    <property type="component" value="Unassembled WGS sequence"/>
</dbReference>
<organism evidence="1 2">
    <name type="scientific">Cotesia glomerata</name>
    <name type="common">Lepidopteran parasitic wasp</name>
    <name type="synonym">Apanteles glomeratus</name>
    <dbReference type="NCBI Taxonomy" id="32391"/>
    <lineage>
        <taxon>Eukaryota</taxon>
        <taxon>Metazoa</taxon>
        <taxon>Ecdysozoa</taxon>
        <taxon>Arthropoda</taxon>
        <taxon>Hexapoda</taxon>
        <taxon>Insecta</taxon>
        <taxon>Pterygota</taxon>
        <taxon>Neoptera</taxon>
        <taxon>Endopterygota</taxon>
        <taxon>Hymenoptera</taxon>
        <taxon>Apocrita</taxon>
        <taxon>Ichneumonoidea</taxon>
        <taxon>Braconidae</taxon>
        <taxon>Microgastrinae</taxon>
        <taxon>Cotesia</taxon>
    </lineage>
</organism>
<gene>
    <name evidence="1" type="ORF">KQX54_007485</name>
</gene>
<protein>
    <submittedName>
        <fullName evidence="1">Uncharacterized protein</fullName>
    </submittedName>
</protein>